<feature type="domain" description="MIR" evidence="2">
    <location>
        <begin position="99"/>
        <end position="151"/>
    </location>
</feature>
<dbReference type="PROSITE" id="PS50919">
    <property type="entry name" value="MIR"/>
    <property type="match status" value="1"/>
</dbReference>
<dbReference type="InterPro" id="IPR016093">
    <property type="entry name" value="MIR_motif"/>
</dbReference>
<evidence type="ECO:0000313" key="3">
    <source>
        <dbReference type="EMBL" id="CAG8611045.1"/>
    </source>
</evidence>
<dbReference type="OrthoDB" id="5588846at2759"/>
<name>A0A9N9CPL2_9GLOM</name>
<dbReference type="AlphaFoldDB" id="A0A9N9CPL2"/>
<evidence type="ECO:0000259" key="2">
    <source>
        <dbReference type="PROSITE" id="PS50919"/>
    </source>
</evidence>
<sequence length="151" mass="17001">GLKMDPINDVWTVVGAHYEDANMESFVSFSTVIGFKHQKTGVCLHSHGTCNGVTPKSKYQQDRNGDDDWLIRRFTLDTSYVDEPNLKDEEESCLKNDDDPYLMNNDVISLFHISTGKPALYSHSVLLNDGSQEVCCRGNGSDENNKWPLIN</sequence>
<keyword evidence="4" id="KW-1185">Reference proteome</keyword>
<dbReference type="InterPro" id="IPR036300">
    <property type="entry name" value="MIR_dom_sf"/>
</dbReference>
<accession>A0A9N9CPL2</accession>
<keyword evidence="1" id="KW-0677">Repeat</keyword>
<evidence type="ECO:0000313" key="4">
    <source>
        <dbReference type="Proteomes" id="UP000789759"/>
    </source>
</evidence>
<gene>
    <name evidence="3" type="ORF">CPELLU_LOCUS7453</name>
</gene>
<dbReference type="Proteomes" id="UP000789759">
    <property type="component" value="Unassembled WGS sequence"/>
</dbReference>
<feature type="non-terminal residue" evidence="3">
    <location>
        <position position="1"/>
    </location>
</feature>
<organism evidence="3 4">
    <name type="scientific">Cetraspora pellucida</name>
    <dbReference type="NCBI Taxonomy" id="1433469"/>
    <lineage>
        <taxon>Eukaryota</taxon>
        <taxon>Fungi</taxon>
        <taxon>Fungi incertae sedis</taxon>
        <taxon>Mucoromycota</taxon>
        <taxon>Glomeromycotina</taxon>
        <taxon>Glomeromycetes</taxon>
        <taxon>Diversisporales</taxon>
        <taxon>Gigasporaceae</taxon>
        <taxon>Cetraspora</taxon>
    </lineage>
</organism>
<proteinExistence type="predicted"/>
<evidence type="ECO:0000256" key="1">
    <source>
        <dbReference type="ARBA" id="ARBA00022737"/>
    </source>
</evidence>
<protein>
    <submittedName>
        <fullName evidence="3">3964_t:CDS:1</fullName>
    </submittedName>
</protein>
<comment type="caution">
    <text evidence="3">The sequence shown here is derived from an EMBL/GenBank/DDBJ whole genome shotgun (WGS) entry which is preliminary data.</text>
</comment>
<dbReference type="EMBL" id="CAJVQA010005000">
    <property type="protein sequence ID" value="CAG8611045.1"/>
    <property type="molecule type" value="Genomic_DNA"/>
</dbReference>
<dbReference type="Gene3D" id="2.80.10.50">
    <property type="match status" value="1"/>
</dbReference>
<reference evidence="3" key="1">
    <citation type="submission" date="2021-06" db="EMBL/GenBank/DDBJ databases">
        <authorList>
            <person name="Kallberg Y."/>
            <person name="Tangrot J."/>
            <person name="Rosling A."/>
        </authorList>
    </citation>
    <scope>NUCLEOTIDE SEQUENCE</scope>
    <source>
        <strain evidence="3">FL966</strain>
    </source>
</reference>
<dbReference type="SUPFAM" id="SSF82109">
    <property type="entry name" value="MIR domain"/>
    <property type="match status" value="1"/>
</dbReference>